<proteinExistence type="predicted"/>
<dbReference type="Proteomes" id="UP000007013">
    <property type="component" value="Chromosome"/>
</dbReference>
<protein>
    <recommendedName>
        <fullName evidence="3">DUF1998 domain-containing protein</fullName>
    </recommendedName>
</protein>
<keyword evidence="2" id="KW-1185">Reference proteome</keyword>
<accession>B1ZPF2</accession>
<dbReference type="HOGENOM" id="CLU_027777_0_0_0"/>
<evidence type="ECO:0000313" key="1">
    <source>
        <dbReference type="EMBL" id="ACB74471.1"/>
    </source>
</evidence>
<dbReference type="KEGG" id="ote:Oter_1185"/>
<dbReference type="AlphaFoldDB" id="B1ZPF2"/>
<dbReference type="STRING" id="452637.Oter_1185"/>
<name>B1ZPF2_OPITP</name>
<dbReference type="EMBL" id="CP001032">
    <property type="protein sequence ID" value="ACB74471.1"/>
    <property type="molecule type" value="Genomic_DNA"/>
</dbReference>
<evidence type="ECO:0008006" key="3">
    <source>
        <dbReference type="Google" id="ProtNLM"/>
    </source>
</evidence>
<sequence length="620" mass="68950">MNFNRGKVQILYGYLPGAVFAHDEYGHCRVTMIELSALGQINRAALAEVVGDMLNQWPNDWQRQAFPAVRNADDLARNYFVGEPTGVKFEPFPTALRCPRCGRVYRLRDLQRSTATPGQCPLVGCGGKLEQMPFVQAHQCGRLDEMFVQREGCSIHGTTSLYFDDTGRVTTARWRCRQCAGAEVARLRQTPCNCSYSLLGTEDPSEKRLRFLPVTDPAVFKPQIAPFINFPHDDMARLSGPEARPWVLARIWGLLATPVRDAMAAGSTSDEDPMVAAAFRDLAALAPDNPRVREYTARRTARHAGAAVADRMLRLVPGATPQTLRVSRRLLEQVAVLDNVATLTIDAAAQRAANRGDEPHERRLRDIQIWARERLGLAELRALDGFPIGLAAVGFTRIKADPNQTILNPFPQYNRRTPLYAVVAETEAIYFQLDPQRVVRWLQQNQLLPTAPLATNEEAWARLYGEVPGLGLRRNDPLFQQPAASAVRTLVHSISHVLLRHIEWSGYAAQSIGEYLIPEGIACVLYASRYTDTRVGGLLTLFEQGIDRWLRSALDEGGDCVLDPFCSEEGGACVGCLHREFNCTEFNRELSRAVLFGGTVAQHGPALVPFGPNVSGYWRM</sequence>
<gene>
    <name evidence="1" type="ordered locus">Oter_1185</name>
</gene>
<reference evidence="1 2" key="1">
    <citation type="journal article" date="2011" name="J. Bacteriol.">
        <title>Genome sequence of the verrucomicrobium Opitutus terrae PB90-1, an abundant inhabitant of rice paddy soil ecosystems.</title>
        <authorList>
            <person name="van Passel M.W."/>
            <person name="Kant R."/>
            <person name="Palva A."/>
            <person name="Copeland A."/>
            <person name="Lucas S."/>
            <person name="Lapidus A."/>
            <person name="Glavina del Rio T."/>
            <person name="Pitluck S."/>
            <person name="Goltsman E."/>
            <person name="Clum A."/>
            <person name="Sun H."/>
            <person name="Schmutz J."/>
            <person name="Larimer F.W."/>
            <person name="Land M.L."/>
            <person name="Hauser L."/>
            <person name="Kyrpides N."/>
            <person name="Mikhailova N."/>
            <person name="Richardson P.P."/>
            <person name="Janssen P.H."/>
            <person name="de Vos W.M."/>
            <person name="Smidt H."/>
        </authorList>
    </citation>
    <scope>NUCLEOTIDE SEQUENCE [LARGE SCALE GENOMIC DNA]</scope>
    <source>
        <strain evidence="2">DSM 11246 / JCM 15787 / PB90-1</strain>
    </source>
</reference>
<organism evidence="1 2">
    <name type="scientific">Opitutus terrae (strain DSM 11246 / JCM 15787 / PB90-1)</name>
    <dbReference type="NCBI Taxonomy" id="452637"/>
    <lineage>
        <taxon>Bacteria</taxon>
        <taxon>Pseudomonadati</taxon>
        <taxon>Verrucomicrobiota</taxon>
        <taxon>Opitutia</taxon>
        <taxon>Opitutales</taxon>
        <taxon>Opitutaceae</taxon>
        <taxon>Opitutus</taxon>
    </lineage>
</organism>
<evidence type="ECO:0000313" key="2">
    <source>
        <dbReference type="Proteomes" id="UP000007013"/>
    </source>
</evidence>